<comment type="similarity">
    <text evidence="1 5">Belongs to the metallo-dependent hydrolases superfamily. CpsB/CapC family.</text>
</comment>
<gene>
    <name evidence="6" type="ORF">SAMN02982927_03337</name>
</gene>
<dbReference type="Pfam" id="PF19567">
    <property type="entry name" value="CpsB_CapC"/>
    <property type="match status" value="1"/>
</dbReference>
<dbReference type="SUPFAM" id="SSF51556">
    <property type="entry name" value="Metallo-dependent hydrolases"/>
    <property type="match status" value="1"/>
</dbReference>
<dbReference type="InterPro" id="IPR032466">
    <property type="entry name" value="Metal_Hydrolase"/>
</dbReference>
<evidence type="ECO:0000256" key="5">
    <source>
        <dbReference type="PIRNR" id="PIRNR016557"/>
    </source>
</evidence>
<keyword evidence="2 5" id="KW-0378">Hydrolase</keyword>
<evidence type="ECO:0000313" key="6">
    <source>
        <dbReference type="EMBL" id="SFG94730.1"/>
    </source>
</evidence>
<dbReference type="PANTHER" id="PTHR39181">
    <property type="entry name" value="TYROSINE-PROTEIN PHOSPHATASE YWQE"/>
    <property type="match status" value="1"/>
</dbReference>
<dbReference type="Gene3D" id="3.20.20.140">
    <property type="entry name" value="Metal-dependent hydrolases"/>
    <property type="match status" value="1"/>
</dbReference>
<dbReference type="Proteomes" id="UP000198752">
    <property type="component" value="Unassembled WGS sequence"/>
</dbReference>
<evidence type="ECO:0000256" key="1">
    <source>
        <dbReference type="ARBA" id="ARBA00005750"/>
    </source>
</evidence>
<dbReference type="GO" id="GO:0030145">
    <property type="term" value="F:manganese ion binding"/>
    <property type="evidence" value="ECO:0007669"/>
    <property type="project" value="UniProtKB-UniRule"/>
</dbReference>
<dbReference type="GO" id="GO:0045227">
    <property type="term" value="P:capsule polysaccharide biosynthetic process"/>
    <property type="evidence" value="ECO:0007669"/>
    <property type="project" value="UniProtKB-UniPathway"/>
</dbReference>
<evidence type="ECO:0000256" key="2">
    <source>
        <dbReference type="ARBA" id="ARBA00022801"/>
    </source>
</evidence>
<evidence type="ECO:0000256" key="4">
    <source>
        <dbReference type="ARBA" id="ARBA00051722"/>
    </source>
</evidence>
<dbReference type="AlphaFoldDB" id="A0A1I2W017"/>
<dbReference type="EC" id="3.1.3.48" evidence="5"/>
<dbReference type="PIRSF" id="PIRSF016557">
    <property type="entry name" value="Caps_synth_CpsB"/>
    <property type="match status" value="1"/>
</dbReference>
<reference evidence="7" key="1">
    <citation type="submission" date="2016-10" db="EMBL/GenBank/DDBJ databases">
        <authorList>
            <person name="Varghese N."/>
            <person name="Submissions S."/>
        </authorList>
    </citation>
    <scope>NUCLEOTIDE SEQUENCE [LARGE SCALE GENOMIC DNA]</scope>
    <source>
        <strain evidence="7">ATCC 700379</strain>
    </source>
</reference>
<organism evidence="6 7">
    <name type="scientific">Sporolactobacillus nakayamae</name>
    <dbReference type="NCBI Taxonomy" id="269670"/>
    <lineage>
        <taxon>Bacteria</taxon>
        <taxon>Bacillati</taxon>
        <taxon>Bacillota</taxon>
        <taxon>Bacilli</taxon>
        <taxon>Bacillales</taxon>
        <taxon>Sporolactobacillaceae</taxon>
        <taxon>Sporolactobacillus</taxon>
    </lineage>
</organism>
<accession>A0A1I2W017</accession>
<name>A0A1I2W017_9BACL</name>
<evidence type="ECO:0000313" key="7">
    <source>
        <dbReference type="Proteomes" id="UP000198752"/>
    </source>
</evidence>
<comment type="catalytic activity">
    <reaction evidence="4 5">
        <text>O-phospho-L-tyrosyl-[protein] + H2O = L-tyrosyl-[protein] + phosphate</text>
        <dbReference type="Rhea" id="RHEA:10684"/>
        <dbReference type="Rhea" id="RHEA-COMP:10136"/>
        <dbReference type="Rhea" id="RHEA-COMP:20101"/>
        <dbReference type="ChEBI" id="CHEBI:15377"/>
        <dbReference type="ChEBI" id="CHEBI:43474"/>
        <dbReference type="ChEBI" id="CHEBI:46858"/>
        <dbReference type="ChEBI" id="CHEBI:61978"/>
        <dbReference type="EC" id="3.1.3.48"/>
    </reaction>
</comment>
<keyword evidence="7" id="KW-1185">Reference proteome</keyword>
<sequence length="257" mass="29248">MQLIDIHCHILPGIDDGAQDEQVSLNMAKQAVAEGITQIVATPHHKNRHWDNPKPEILTRVQKINQLFEQNQIGLRVLPGQEPRIFGEMATEGASQELLTVNNNKKYILIEFPTHHVPRYAQQLFFDLQVQGVTPVIVHPEKNEEIVQHPNMLYQFIADGALSQVTAASLIGKNGRSAKKLTLQFIENNLSQFVASDAHNITARPFYMQEAFLNLKKQFGRDLANLFRENAELLISGELVNREEPIEIKEKKFLDIF</sequence>
<dbReference type="STRING" id="269670.SAMN02982927_03337"/>
<proteinExistence type="inferred from homology"/>
<keyword evidence="3 5" id="KW-0904">Protein phosphatase</keyword>
<dbReference type="EMBL" id="FOOY01000033">
    <property type="protein sequence ID" value="SFG94730.1"/>
    <property type="molecule type" value="Genomic_DNA"/>
</dbReference>
<dbReference type="UniPathway" id="UPA00934"/>
<dbReference type="PANTHER" id="PTHR39181:SF1">
    <property type="entry name" value="TYROSINE-PROTEIN PHOSPHATASE YWQE"/>
    <property type="match status" value="1"/>
</dbReference>
<dbReference type="GO" id="GO:0004725">
    <property type="term" value="F:protein tyrosine phosphatase activity"/>
    <property type="evidence" value="ECO:0007669"/>
    <property type="project" value="UniProtKB-UniRule"/>
</dbReference>
<dbReference type="InterPro" id="IPR016667">
    <property type="entry name" value="Caps_polysacc_synth_CpsB/CapC"/>
</dbReference>
<protein>
    <recommendedName>
        <fullName evidence="5">Tyrosine-protein phosphatase</fullName>
        <ecNumber evidence="5">3.1.3.48</ecNumber>
    </recommendedName>
</protein>
<evidence type="ECO:0000256" key="3">
    <source>
        <dbReference type="ARBA" id="ARBA00022912"/>
    </source>
</evidence>